<organism evidence="2 3">
    <name type="scientific">Leeia speluncae</name>
    <dbReference type="NCBI Taxonomy" id="2884804"/>
    <lineage>
        <taxon>Bacteria</taxon>
        <taxon>Pseudomonadati</taxon>
        <taxon>Pseudomonadota</taxon>
        <taxon>Betaproteobacteria</taxon>
        <taxon>Neisseriales</taxon>
        <taxon>Leeiaceae</taxon>
        <taxon>Leeia</taxon>
    </lineage>
</organism>
<comment type="caution">
    <text evidence="2">The sequence shown here is derived from an EMBL/GenBank/DDBJ whole genome shotgun (WGS) entry which is preliminary data.</text>
</comment>
<dbReference type="InterPro" id="IPR013785">
    <property type="entry name" value="Aldolase_TIM"/>
</dbReference>
<keyword evidence="3" id="KW-1185">Reference proteome</keyword>
<gene>
    <name evidence="2" type="ORF">LIN78_17970</name>
</gene>
<proteinExistence type="predicted"/>
<name>A0ABS8DCS8_9NEIS</name>
<evidence type="ECO:0000313" key="2">
    <source>
        <dbReference type="EMBL" id="MCB6185433.1"/>
    </source>
</evidence>
<protein>
    <submittedName>
        <fullName evidence="2">DUF2090 domain-containing protein</fullName>
    </submittedName>
</protein>
<feature type="domain" description="DUF2090" evidence="1">
    <location>
        <begin position="1"/>
        <end position="170"/>
    </location>
</feature>
<accession>A0ABS8DCS8</accession>
<sequence length="171" mass="19567">VGSYLQNWPKEHIIKCLVQYHPDDTPMNRLDQETQIKTLYEAAQASGHELLLEIIPTRKLPQKPDTVYRAMKRMYNLGIYPEWWKLEQMDSDEQWNAVDALIQERDPYCRGVVLLGLSAPVETLVKGFSAAKVSKTVRGFAVGRTIFFEPSRQWLAGELDDRGVIDACKAT</sequence>
<evidence type="ECO:0000313" key="3">
    <source>
        <dbReference type="Proteomes" id="UP001165395"/>
    </source>
</evidence>
<dbReference type="Proteomes" id="UP001165395">
    <property type="component" value="Unassembled WGS sequence"/>
</dbReference>
<dbReference type="EMBL" id="JAJBZT010000033">
    <property type="protein sequence ID" value="MCB6185433.1"/>
    <property type="molecule type" value="Genomic_DNA"/>
</dbReference>
<feature type="non-terminal residue" evidence="2">
    <location>
        <position position="171"/>
    </location>
</feature>
<dbReference type="InterPro" id="IPR018659">
    <property type="entry name" value="DUF2090"/>
</dbReference>
<feature type="non-terminal residue" evidence="2">
    <location>
        <position position="1"/>
    </location>
</feature>
<reference evidence="2" key="1">
    <citation type="submission" date="2021-10" db="EMBL/GenBank/DDBJ databases">
        <title>The complete genome sequence of Leeia sp. TBRC 13508.</title>
        <authorList>
            <person name="Charoenyingcharoen P."/>
            <person name="Yukphan P."/>
        </authorList>
    </citation>
    <scope>NUCLEOTIDE SEQUENCE</scope>
    <source>
        <strain evidence="2">TBRC 13508</strain>
    </source>
</reference>
<evidence type="ECO:0000259" key="1">
    <source>
        <dbReference type="Pfam" id="PF09863"/>
    </source>
</evidence>
<dbReference type="Pfam" id="PF09863">
    <property type="entry name" value="DUF2090"/>
    <property type="match status" value="1"/>
</dbReference>
<dbReference type="Gene3D" id="3.20.20.70">
    <property type="entry name" value="Aldolase class I"/>
    <property type="match status" value="1"/>
</dbReference>